<proteinExistence type="predicted"/>
<dbReference type="AlphaFoldDB" id="A0A1X6WPD4"/>
<dbReference type="RefSeq" id="WP_086951770.1">
    <property type="nucleotide sequence ID" value="NZ_FWFD01000013.1"/>
</dbReference>
<dbReference type="Proteomes" id="UP000195918">
    <property type="component" value="Unassembled WGS sequence"/>
</dbReference>
<protein>
    <submittedName>
        <fullName evidence="1">ThiJ/PfpI family protein</fullName>
    </submittedName>
</protein>
<accession>A0A1X6WPD4</accession>
<dbReference type="PANTHER" id="PTHR43068:SF1">
    <property type="entry name" value="SLR1854 PROTEIN"/>
    <property type="match status" value="1"/>
</dbReference>
<dbReference type="InterPro" id="IPR032633">
    <property type="entry name" value="ThiJ-like"/>
</dbReference>
<dbReference type="SUPFAM" id="SSF52317">
    <property type="entry name" value="Class I glutamine amidotransferase-like"/>
    <property type="match status" value="1"/>
</dbReference>
<evidence type="ECO:0000313" key="2">
    <source>
        <dbReference type="Proteomes" id="UP000195918"/>
    </source>
</evidence>
<keyword evidence="2" id="KW-1185">Reference proteome</keyword>
<dbReference type="EMBL" id="FWFD01000013">
    <property type="protein sequence ID" value="SLM86139.1"/>
    <property type="molecule type" value="Genomic_DNA"/>
</dbReference>
<organism evidence="1 2">
    <name type="scientific">Vagococcus fluvialis bH819</name>
    <dbReference type="NCBI Taxonomy" id="1255619"/>
    <lineage>
        <taxon>Bacteria</taxon>
        <taxon>Bacillati</taxon>
        <taxon>Bacillota</taxon>
        <taxon>Bacilli</taxon>
        <taxon>Lactobacillales</taxon>
        <taxon>Enterococcaceae</taxon>
        <taxon>Vagococcus</taxon>
    </lineage>
</organism>
<sequence>MILIPLPSYGFDPTEVAVPWFFLINKKEKIVFATPDGNIARGDQRLLTGDSFGLLKKMLMTESKIIEIYETMIKSIEFLNPIKYSEIKCEEFEGLILPGGHDPGMKSYLESEVLQKKVASFYKVKKPIGAICHGVVLAARSKTKNTGKSVLYSYKTTALLKKQEMSAYYLTCLWLKSYYRTYSTSVQEEVISVLKNKQQFCSGKITTKRDSIDNTDCSFVVKDRHYVSARWPGDANLFIQTFYQVLIDWRENEAIKN</sequence>
<dbReference type="Pfam" id="PF17124">
    <property type="entry name" value="ThiJ_like"/>
    <property type="match status" value="1"/>
</dbReference>
<dbReference type="PANTHER" id="PTHR43068">
    <property type="entry name" value="SLR1854 PROTEIN"/>
    <property type="match status" value="1"/>
</dbReference>
<name>A0A1X6WPD4_9ENTE</name>
<evidence type="ECO:0000313" key="1">
    <source>
        <dbReference type="EMBL" id="SLM86139.1"/>
    </source>
</evidence>
<dbReference type="Gene3D" id="3.40.50.880">
    <property type="match status" value="1"/>
</dbReference>
<gene>
    <name evidence="1" type="ORF">FM121_08625</name>
</gene>
<reference evidence="2" key="1">
    <citation type="submission" date="2017-02" db="EMBL/GenBank/DDBJ databases">
        <authorList>
            <person name="Dridi B."/>
        </authorList>
    </citation>
    <scope>NUCLEOTIDE SEQUENCE [LARGE SCALE GENOMIC DNA]</scope>
    <source>
        <strain evidence="2">bH819</strain>
    </source>
</reference>
<dbReference type="OrthoDB" id="9792284at2"/>
<dbReference type="InterPro" id="IPR029062">
    <property type="entry name" value="Class_I_gatase-like"/>
</dbReference>